<dbReference type="AlphaFoldDB" id="A0A0W4ZT72"/>
<dbReference type="PANTHER" id="PTHR28127:SF1">
    <property type="entry name" value="RIBOSOME ASSEMBLY PROTEIN 3"/>
    <property type="match status" value="1"/>
</dbReference>
<sequence length="153" mass="17961">MEKKRKKIIEEDNNDILPSYMLILCTAPCYIWLISNNRSEFKDVFSSMPNERKISSHEENGLQQKNSTNEEDPLDTSNDLFEQHYMEVVAREFENELDELRRDPSFNPKEMPLLVSALKKGVNIFSQEEKQKVLESLTQKDKKESKDDSKDDL</sequence>
<dbReference type="GeneID" id="28935020"/>
<dbReference type="GO" id="GO:0000027">
    <property type="term" value="P:ribosomal large subunit assembly"/>
    <property type="evidence" value="ECO:0007669"/>
    <property type="project" value="TreeGrafter"/>
</dbReference>
<evidence type="ECO:0000313" key="10">
    <source>
        <dbReference type="EMBL" id="KTW31560.1"/>
    </source>
</evidence>
<dbReference type="EMBL" id="LFVZ01000001">
    <property type="protein sequence ID" value="KTW31560.1"/>
    <property type="molecule type" value="Genomic_DNA"/>
</dbReference>
<comment type="similarity">
    <text evidence="3">Belongs to the RSA3 family.</text>
</comment>
<protein>
    <recommendedName>
        <fullName evidence="4">Ribosome assembly protein 3</fullName>
    </recommendedName>
</protein>
<feature type="domain" description="Ribosome-assembly protein 3 C-terminal" evidence="9">
    <location>
        <begin position="81"/>
        <end position="126"/>
    </location>
</feature>
<dbReference type="OrthoDB" id="69550at2759"/>
<name>A0A0W4ZT72_PNEC8</name>
<comment type="function">
    <text evidence="1">Required for efficient biogenesis of the 60S ribosomal subunit.</text>
</comment>
<keyword evidence="7" id="KW-0687">Ribonucleoprotein</keyword>
<comment type="subcellular location">
    <subcellularLocation>
        <location evidence="2">Nucleus</location>
        <location evidence="2">Nucleolus</location>
    </subcellularLocation>
</comment>
<proteinExistence type="inferred from homology"/>
<evidence type="ECO:0000256" key="8">
    <source>
        <dbReference type="SAM" id="MobiDB-lite"/>
    </source>
</evidence>
<accession>A0A0W4ZT72</accession>
<evidence type="ECO:0000256" key="7">
    <source>
        <dbReference type="ARBA" id="ARBA00023274"/>
    </source>
</evidence>
<dbReference type="InterPro" id="IPR028217">
    <property type="entry name" value="Rsa3_C"/>
</dbReference>
<dbReference type="Pfam" id="PF14615">
    <property type="entry name" value="Rsa3"/>
    <property type="match status" value="1"/>
</dbReference>
<feature type="region of interest" description="Disordered" evidence="8">
    <location>
        <begin position="48"/>
        <end position="78"/>
    </location>
</feature>
<dbReference type="RefSeq" id="XP_018227676.1">
    <property type="nucleotide sequence ID" value="XM_018368818.1"/>
</dbReference>
<evidence type="ECO:0000256" key="1">
    <source>
        <dbReference type="ARBA" id="ARBA00003035"/>
    </source>
</evidence>
<evidence type="ECO:0000256" key="3">
    <source>
        <dbReference type="ARBA" id="ARBA00006256"/>
    </source>
</evidence>
<evidence type="ECO:0000256" key="6">
    <source>
        <dbReference type="ARBA" id="ARBA00023242"/>
    </source>
</evidence>
<dbReference type="Proteomes" id="UP000054454">
    <property type="component" value="Unassembled WGS sequence"/>
</dbReference>
<dbReference type="GO" id="GO:0030687">
    <property type="term" value="C:preribosome, large subunit precursor"/>
    <property type="evidence" value="ECO:0007669"/>
    <property type="project" value="TreeGrafter"/>
</dbReference>
<dbReference type="InterPro" id="IPR051898">
    <property type="entry name" value="Ribosome_Assembly_3"/>
</dbReference>
<dbReference type="VEuPathDB" id="FungiDB:T552_00200"/>
<keyword evidence="6" id="KW-0539">Nucleus</keyword>
<keyword evidence="11" id="KW-1185">Reference proteome</keyword>
<dbReference type="PANTHER" id="PTHR28127">
    <property type="entry name" value="RIBOSOME ASSEMBLY PROTEIN 3"/>
    <property type="match status" value="1"/>
</dbReference>
<reference evidence="11" key="1">
    <citation type="journal article" date="2016" name="Nat. Commun.">
        <title>Genome analysis of three Pneumocystis species reveals adaptation mechanisms to life exclusively in mammalian hosts.</title>
        <authorList>
            <person name="Ma L."/>
            <person name="Chen Z."/>
            <person name="Huang D.W."/>
            <person name="Kutty G."/>
            <person name="Ishihara M."/>
            <person name="Wang H."/>
            <person name="Abouelleil A."/>
            <person name="Bishop L."/>
            <person name="Davey E."/>
            <person name="Deng R."/>
            <person name="Deng X."/>
            <person name="Fan L."/>
            <person name="Fantoni G."/>
            <person name="Fitzgerald M."/>
            <person name="Gogineni E."/>
            <person name="Goldberg J.M."/>
            <person name="Handley G."/>
            <person name="Hu X."/>
            <person name="Huber C."/>
            <person name="Jiao X."/>
            <person name="Jones K."/>
            <person name="Levin J.Z."/>
            <person name="Liu Y."/>
            <person name="Macdonald P."/>
            <person name="Melnikov A."/>
            <person name="Raley C."/>
            <person name="Sassi M."/>
            <person name="Sherman B.T."/>
            <person name="Song X."/>
            <person name="Sykes S."/>
            <person name="Tran B."/>
            <person name="Walsh L."/>
            <person name="Xia Y."/>
            <person name="Yang J."/>
            <person name="Young S."/>
            <person name="Zeng Q."/>
            <person name="Zheng X."/>
            <person name="Stephens R."/>
            <person name="Nusbaum C."/>
            <person name="Birren B.W."/>
            <person name="Azadi P."/>
            <person name="Lempicki R.A."/>
            <person name="Cuomo C.A."/>
            <person name="Kovacs J.A."/>
        </authorList>
    </citation>
    <scope>NUCLEOTIDE SEQUENCE [LARGE SCALE GENOMIC DNA]</scope>
    <source>
        <strain evidence="11">B80</strain>
    </source>
</reference>
<evidence type="ECO:0000259" key="9">
    <source>
        <dbReference type="Pfam" id="PF14615"/>
    </source>
</evidence>
<comment type="caution">
    <text evidence="10">The sequence shown here is derived from an EMBL/GenBank/DDBJ whole genome shotgun (WGS) entry which is preliminary data.</text>
</comment>
<feature type="compositionally biased region" description="Basic and acidic residues" evidence="8">
    <location>
        <begin position="50"/>
        <end position="60"/>
    </location>
</feature>
<evidence type="ECO:0000256" key="5">
    <source>
        <dbReference type="ARBA" id="ARBA00022517"/>
    </source>
</evidence>
<evidence type="ECO:0000256" key="2">
    <source>
        <dbReference type="ARBA" id="ARBA00004604"/>
    </source>
</evidence>
<organism evidence="10 11">
    <name type="scientific">Pneumocystis carinii (strain B80)</name>
    <name type="common">Rat pneumocystis pneumonia agent</name>
    <name type="synonym">Pneumocystis carinii f. sp. carinii</name>
    <dbReference type="NCBI Taxonomy" id="1408658"/>
    <lineage>
        <taxon>Eukaryota</taxon>
        <taxon>Fungi</taxon>
        <taxon>Dikarya</taxon>
        <taxon>Ascomycota</taxon>
        <taxon>Taphrinomycotina</taxon>
        <taxon>Pneumocystomycetes</taxon>
        <taxon>Pneumocystaceae</taxon>
        <taxon>Pneumocystis</taxon>
    </lineage>
</organism>
<keyword evidence="5" id="KW-0690">Ribosome biogenesis</keyword>
<evidence type="ECO:0000313" key="11">
    <source>
        <dbReference type="Proteomes" id="UP000054454"/>
    </source>
</evidence>
<gene>
    <name evidence="10" type="ORF">T552_00200</name>
</gene>
<dbReference type="GO" id="GO:0005730">
    <property type="term" value="C:nucleolus"/>
    <property type="evidence" value="ECO:0007669"/>
    <property type="project" value="UniProtKB-SubCell"/>
</dbReference>
<evidence type="ECO:0000256" key="4">
    <source>
        <dbReference type="ARBA" id="ARBA00015339"/>
    </source>
</evidence>
<feature type="region of interest" description="Disordered" evidence="8">
    <location>
        <begin position="132"/>
        <end position="153"/>
    </location>
</feature>